<dbReference type="SUPFAM" id="SSF51735">
    <property type="entry name" value="NAD(P)-binding Rossmann-fold domains"/>
    <property type="match status" value="1"/>
</dbReference>
<dbReference type="EMBL" id="JAPCID010000003">
    <property type="protein sequence ID" value="MDA0136360.1"/>
    <property type="molecule type" value="Genomic_DNA"/>
</dbReference>
<dbReference type="InterPro" id="IPR024727">
    <property type="entry name" value="NAD_Glu_DH_N_ACT1"/>
</dbReference>
<feature type="domain" description="NAD-glutamate dehydrogenase ACT2" evidence="4">
    <location>
        <begin position="375"/>
        <end position="464"/>
    </location>
</feature>
<dbReference type="Gene3D" id="3.40.50.720">
    <property type="entry name" value="NAD(P)-binding Rossmann-like Domain"/>
    <property type="match status" value="1"/>
</dbReference>
<dbReference type="InterPro" id="IPR036291">
    <property type="entry name" value="NAD(P)-bd_dom_sf"/>
</dbReference>
<evidence type="ECO:0000259" key="1">
    <source>
        <dbReference type="Pfam" id="PF05088"/>
    </source>
</evidence>
<protein>
    <submittedName>
        <fullName evidence="6">NAD-glutamate dehydrogenase</fullName>
    </submittedName>
</protein>
<dbReference type="Pfam" id="PF21079">
    <property type="entry name" value="GDH_HM2"/>
    <property type="match status" value="1"/>
</dbReference>
<sequence>MSTPAQDVESALIESVCERVRERVAPEEVAEAEAFVRQYYRRAPAADLKGREPVDLYGAALAHWAFGKDRAPGEPRVRAYNPTFEQHGWQSPHTAIEVVSDDMPFLVDSASMELSRRELGIHVLVHPVIGDESYMHIEVDRQADGFETLEQAILGVLAQVRAAVEDWQPMRERMQALLEEPMPAGVDTDEFEEARALLAWVADHHFTYLGYREYELTEDSLRAVEGSGLGLLRGGGAESTGFSKLPVAVRALAREPDPLVLAKATTRSPVHRPAYLDYIGVKRFDDDGNVIGERRFLGLYTTGAYREVPANIPVLRRKAAAVRERAGFVAGSHDDKALVEVIDTFPRDELFQIGVDDLYEIAVGILELGERQRVRLFMRTDRYERFVSCLVFVPRDRFNTANRIKIGEILTEALGAESLDWGLRLTEWVLVRIHYTLHLPAGTRPDYDAQELEARIVEAIRSWDDDLFDALLEEFGEESGMALNRQYGAAFPPAYRHDLLARSAVADVQRIEGLSDENDLDLSLYRPLEAPPGALRCKVYRRGERVSLSDVLPMFESLGLTVTDERPYQVTPREGPPAWLYDFGLHAQGPVDVDAIRDRFHEGFERVWRGEAEQDGFNGLILAAGLDWREVTMLRAVARYLRQAGIPFSDRYMENTLLEHAGVARALVELFRARFDPSGTRGGADRIAERIEQAIDAVDSLDQDRILRGFLSVVTAMLRTNYFLPGPKPYVSFKLDPHQIPLTPLPRPKFEIFVHSPRVEGVHLRGGAVARGGLRWSDRREDFRTEILGLMKAQMVKNAVIVPVGSKGGFVVKRPGDQVVECYTTFLSGLLDVTDNIVGEDVVPPSHVVRADGDDPYLVVAADKGTATFSDIANGVANQYGFWLGDAFASGGSVGYDHKAMGITARSAWVSVQRHFRELGVDVQAQDFTVAGIGDMSGDVFGNGMMLSPHIKLVAAFDHRHVFLDPDPDPAASLAERERLFKLPRSSWDDYDRALISEGGGIFPRTAKSIDLTPQVREALAVEAERLTPSELIQAILRAPVDLLWNGGIGTYVKAASETHADVGDKANDAVRVNGRELRARVVGEGGNLGGTQRGRIEFALEGGRINTDAIDNAGGVNCSDHEVNIKVLLDSVVAAGDMTVKQRNRLLAEMTDAVAERVLRGSYTQTQALSLARFQAPAMLDVHDRFMRDLEASGRLDRAIEMLPDADAIAERRQAGLGLTQPELAVVLAYAKITLYAALLDSDLPDDPALEEELAVYFPPPLPERFRAEMARHRLRREIIATRVANQLVDRAGVTFLFRLREDTGASHADIARASVIARDVFDMRTLWADVEALDGQVTADTQTFMLLSGRRMVERATRWLLRTRPRPLDIGAEVARFADGARAVAELLPGVLVDAEQQAWRERVGGLCDAGVPEALAARVASQGALFAALDIVEVAGATERGVEEVAALHFELGGRLHLHWLRDQIAQLTRDTRWATMARAALRDDLFSLHADLTREVLRFESLDAWFAANRAAVERAQEILGEIRAGGTFDLTTLPVALREVRNLIAPAGRT</sequence>
<dbReference type="Pfam" id="PF21073">
    <property type="entry name" value="GDH_HM1"/>
    <property type="match status" value="1"/>
</dbReference>
<dbReference type="Pfam" id="PF21077">
    <property type="entry name" value="GDH_ACT3"/>
    <property type="match status" value="1"/>
</dbReference>
<evidence type="ECO:0000313" key="7">
    <source>
        <dbReference type="Proteomes" id="UP001147700"/>
    </source>
</evidence>
<evidence type="ECO:0000259" key="4">
    <source>
        <dbReference type="Pfam" id="PF21076"/>
    </source>
</evidence>
<dbReference type="InterPro" id="IPR028971">
    <property type="entry name" value="NAD-GDH_cat"/>
</dbReference>
<keyword evidence="7" id="KW-1185">Reference proteome</keyword>
<dbReference type="InterPro" id="IPR049064">
    <property type="entry name" value="NAD_Glu_DH_ACT3"/>
</dbReference>
<proteinExistence type="predicted"/>
<feature type="domain" description="NAD-specific glutamate dehydrogenase C-terminal" evidence="2">
    <location>
        <begin position="1217"/>
        <end position="1546"/>
    </location>
</feature>
<dbReference type="InterPro" id="IPR049062">
    <property type="entry name" value="NAD_Glu_DH_ACT2"/>
</dbReference>
<dbReference type="SUPFAM" id="SSF53223">
    <property type="entry name" value="Aminoacid dehydrogenase-like, N-terminal domain"/>
    <property type="match status" value="1"/>
</dbReference>
<dbReference type="Pfam" id="PF05088">
    <property type="entry name" value="Bac_GDH_CD"/>
    <property type="match status" value="1"/>
</dbReference>
<dbReference type="InterPro" id="IPR048381">
    <property type="entry name" value="GDH_C"/>
</dbReference>
<dbReference type="InterPro" id="IPR049056">
    <property type="entry name" value="NAD_Glu_DH_HM3"/>
</dbReference>
<evidence type="ECO:0000313" key="6">
    <source>
        <dbReference type="EMBL" id="MDA0136360.1"/>
    </source>
</evidence>
<dbReference type="RefSeq" id="WP_202955487.1">
    <property type="nucleotide sequence ID" value="NZ_JAPCID010000003.1"/>
</dbReference>
<evidence type="ECO:0000259" key="2">
    <source>
        <dbReference type="Pfam" id="PF21074"/>
    </source>
</evidence>
<dbReference type="PANTHER" id="PTHR43403">
    <property type="entry name" value="NAD-SPECIFIC GLUTAMATE DEHYDROGENASE"/>
    <property type="match status" value="1"/>
</dbReference>
<reference evidence="6" key="1">
    <citation type="submission" date="2022-10" db="EMBL/GenBank/DDBJ databases">
        <title>The WGS of Solirubrobacter sp. CPCC 204708.</title>
        <authorList>
            <person name="Jiang Z."/>
        </authorList>
    </citation>
    <scope>NUCLEOTIDE SEQUENCE</scope>
    <source>
        <strain evidence="6">CPCC 204708</strain>
    </source>
</reference>
<evidence type="ECO:0000259" key="5">
    <source>
        <dbReference type="Pfam" id="PF21077"/>
    </source>
</evidence>
<feature type="domain" description="NAD-glutamate dehydrogenase N-terminal ACT1" evidence="3">
    <location>
        <begin position="35"/>
        <end position="129"/>
    </location>
</feature>
<dbReference type="PIRSF" id="PIRSF036761">
    <property type="entry name" value="GDH_Mll4104"/>
    <property type="match status" value="1"/>
</dbReference>
<dbReference type="InterPro" id="IPR046346">
    <property type="entry name" value="Aminoacid_DH-like_N_sf"/>
</dbReference>
<dbReference type="Pfam" id="PF21074">
    <property type="entry name" value="GDH_C"/>
    <property type="match status" value="1"/>
</dbReference>
<dbReference type="InterPro" id="IPR049058">
    <property type="entry name" value="NAD_Glu_DH_HM2"/>
</dbReference>
<dbReference type="InterPro" id="IPR049059">
    <property type="entry name" value="NAD_Glu_DH_HM1"/>
</dbReference>
<comment type="caution">
    <text evidence="6">The sequence shown here is derived from an EMBL/GenBank/DDBJ whole genome shotgun (WGS) entry which is preliminary data.</text>
</comment>
<dbReference type="PANTHER" id="PTHR43403:SF1">
    <property type="entry name" value="NAD-SPECIFIC GLUTAMATE DEHYDROGENASE"/>
    <property type="match status" value="1"/>
</dbReference>
<dbReference type="Pfam" id="PF21076">
    <property type="entry name" value="GDH_ACT2"/>
    <property type="match status" value="1"/>
</dbReference>
<dbReference type="Pfam" id="PF21075">
    <property type="entry name" value="GDH_ACT1"/>
    <property type="match status" value="1"/>
</dbReference>
<evidence type="ECO:0000259" key="3">
    <source>
        <dbReference type="Pfam" id="PF21075"/>
    </source>
</evidence>
<feature type="domain" description="NAD-glutamate dehydrogenase ACT3" evidence="5">
    <location>
        <begin position="519"/>
        <end position="594"/>
    </location>
</feature>
<dbReference type="InterPro" id="IPR007780">
    <property type="entry name" value="NAD_Glu_DH_bac"/>
</dbReference>
<dbReference type="Proteomes" id="UP001147700">
    <property type="component" value="Unassembled WGS sequence"/>
</dbReference>
<feature type="domain" description="NAD-glutamate dehydrogenase catalytic" evidence="1">
    <location>
        <begin position="691"/>
        <end position="1172"/>
    </location>
</feature>
<organism evidence="6 7">
    <name type="scientific">Solirubrobacter deserti</name>
    <dbReference type="NCBI Taxonomy" id="2282478"/>
    <lineage>
        <taxon>Bacteria</taxon>
        <taxon>Bacillati</taxon>
        <taxon>Actinomycetota</taxon>
        <taxon>Thermoleophilia</taxon>
        <taxon>Solirubrobacterales</taxon>
        <taxon>Solirubrobacteraceae</taxon>
        <taxon>Solirubrobacter</taxon>
    </lineage>
</organism>
<accession>A0ABT4RDF2</accession>
<dbReference type="Pfam" id="PF21078">
    <property type="entry name" value="GDH_HM3"/>
    <property type="match status" value="1"/>
</dbReference>
<name>A0ABT4RDF2_9ACTN</name>
<gene>
    <name evidence="6" type="ORF">OJ962_02545</name>
</gene>